<dbReference type="InterPro" id="IPR004473">
    <property type="entry name" value="Restrct_endonuc_typeI_HsdR"/>
</dbReference>
<keyword evidence="13" id="KW-1185">Reference proteome</keyword>
<organism evidence="12 13">
    <name type="scientific">Deinococcus taklimakanensis</name>
    <dbReference type="NCBI Taxonomy" id="536443"/>
    <lineage>
        <taxon>Bacteria</taxon>
        <taxon>Thermotogati</taxon>
        <taxon>Deinococcota</taxon>
        <taxon>Deinococci</taxon>
        <taxon>Deinococcales</taxon>
        <taxon>Deinococcaceae</taxon>
        <taxon>Deinococcus</taxon>
    </lineage>
</organism>
<evidence type="ECO:0000256" key="2">
    <source>
        <dbReference type="ARBA" id="ARBA00008598"/>
    </source>
</evidence>
<dbReference type="SUPFAM" id="SSF52540">
    <property type="entry name" value="P-loop containing nucleoside triphosphate hydrolases"/>
    <property type="match status" value="2"/>
</dbReference>
<keyword evidence="8 10" id="KW-0067">ATP-binding</keyword>
<evidence type="ECO:0000256" key="9">
    <source>
        <dbReference type="ARBA" id="ARBA00023125"/>
    </source>
</evidence>
<dbReference type="InterPro" id="IPR051268">
    <property type="entry name" value="Type-I_R_enzyme_R_subunit"/>
</dbReference>
<evidence type="ECO:0000256" key="6">
    <source>
        <dbReference type="ARBA" id="ARBA00022759"/>
    </source>
</evidence>
<keyword evidence="3" id="KW-0540">Nuclease</keyword>
<reference evidence="13" key="1">
    <citation type="journal article" date="2019" name="Int. J. Syst. Evol. Microbiol.">
        <title>The Global Catalogue of Microorganisms (GCM) 10K type strain sequencing project: providing services to taxonomists for standard genome sequencing and annotation.</title>
        <authorList>
            <consortium name="The Broad Institute Genomics Platform"/>
            <consortium name="The Broad Institute Genome Sequencing Center for Infectious Disease"/>
            <person name="Wu L."/>
            <person name="Ma J."/>
        </authorList>
    </citation>
    <scope>NUCLEOTIDE SEQUENCE [LARGE SCALE GENOMIC DNA]</scope>
    <source>
        <strain evidence="13">KCTC 33842</strain>
    </source>
</reference>
<dbReference type="Pfam" id="PF04313">
    <property type="entry name" value="HSDR_N"/>
    <property type="match status" value="1"/>
</dbReference>
<gene>
    <name evidence="12" type="ORF">ACFSR9_13135</name>
</gene>
<dbReference type="Pfam" id="PF11867">
    <property type="entry name" value="T1RH-like_C"/>
    <property type="match status" value="1"/>
</dbReference>
<evidence type="ECO:0000259" key="11">
    <source>
        <dbReference type="PROSITE" id="PS51192"/>
    </source>
</evidence>
<evidence type="ECO:0000313" key="13">
    <source>
        <dbReference type="Proteomes" id="UP001597475"/>
    </source>
</evidence>
<dbReference type="EMBL" id="JBHUMK010000060">
    <property type="protein sequence ID" value="MFD2610372.1"/>
    <property type="molecule type" value="Genomic_DNA"/>
</dbReference>
<keyword evidence="6 12" id="KW-0255">Endonuclease</keyword>
<protein>
    <recommendedName>
        <fullName evidence="10">Type I restriction enzyme endonuclease subunit</fullName>
        <shortName evidence="10">R protein</shortName>
        <ecNumber evidence="10">3.1.21.3</ecNumber>
    </recommendedName>
</protein>
<name>A0ABW5P7Y7_9DEIO</name>
<comment type="caution">
    <text evidence="12">The sequence shown here is derived from an EMBL/GenBank/DDBJ whole genome shotgun (WGS) entry which is preliminary data.</text>
</comment>
<dbReference type="SMART" id="SM00487">
    <property type="entry name" value="DEXDc"/>
    <property type="match status" value="1"/>
</dbReference>
<sequence>MHLFSEDTLIEQTAMKLLGQLGWRTVDAMDEDFGTEGLLGRESRREVILERELMAALRSLNPDLPEVALRLALEAVTLDRSAMTVIQANRELYELLKGGVPVTFNNAEGEQVTERVTVIDWNTPENNRFLAVQQLWVTNPDGLWTRRPDVVGFVNGLPWVLVELKAAHKNLVDGFNDNLRDYRDTIPQLFVPNAFIVVSNGLEARVGTLTAGWEHFVDWKKVEREDEPKRPGLETLLRGMCEPGRLLDLIENFVLYSEGDGHTLKILAKNHQYLGVNNALEALRHAKANGGKLGVFWHTQGSGKSFSMVFFAQKVLRKVPGNWSFVVVTDRDELDSQIYRTFARTGAVTEPENQVRADSGAGLRKLLQEDHRYLFTLIQKFRTDRNEVYPTLTLRDDVIVMTDEAHRSQYDVFAGNMRQALPNAAFIGFTGTPLMAGEEKTREVFGNYVSVYNFRDAVEDRATVPLYYENRTPELELANEDFQADMEGLLDEAAVDDEAEKNLERSFGRQYQLITRDSRLEEVARDIVAHFMGRLQFGKAMVVSVDKLTAVRMYGKVQAHWQEEIERLEAELSVTSGDARDALLARLRFMRETDMAVVVSQAQNEVADFAAKSVDIVPHRKRFVEEDLETKFKDPQDRLRIVFVCAMWMTGFDAPSVSTIYLDKPMRNHTLMQTIARANRVWEQKVSGLIVDYIGVFRDLQRALAVYGAGSGSGVEGGDSPVQPKEDLLVHLQAQVTGLRAFLKPRGIDTDALLAAEGFDKLHLLEAARDALLESEETRKTYLDAAAVVDRLYKAALPDRAAQAFTLERALYVVLAEMLLVVTGAGNPQDAGVMAKVEQLLDESVIAQRYRVREGSPKLDLSRIDFEKLAQNFAQSPHKRTEAEKLKALLTGRANQLMRLNKTRVNFTQKLQDMIDDYNLGSASIEEFFRELIQFGQDLDAEGQRAAREGLTEEELAIFDLVAQGGPDLSKRDEKAVKAMARQLVEKLRGNALVLDWRKKQQTKARVKKAIRDELKALGAEREELDALLKALYAHIYESYTDSGKNVYA</sequence>
<proteinExistence type="inferred from homology"/>
<dbReference type="Proteomes" id="UP001597475">
    <property type="component" value="Unassembled WGS sequence"/>
</dbReference>
<evidence type="ECO:0000256" key="5">
    <source>
        <dbReference type="ARBA" id="ARBA00022747"/>
    </source>
</evidence>
<evidence type="ECO:0000256" key="8">
    <source>
        <dbReference type="ARBA" id="ARBA00022840"/>
    </source>
</evidence>
<keyword evidence="9 10" id="KW-0238">DNA-binding</keyword>
<dbReference type="Pfam" id="PF22679">
    <property type="entry name" value="T1R_D3-like"/>
    <property type="match status" value="1"/>
</dbReference>
<dbReference type="CDD" id="cd22332">
    <property type="entry name" value="HsdR_N"/>
    <property type="match status" value="1"/>
</dbReference>
<evidence type="ECO:0000256" key="10">
    <source>
        <dbReference type="RuleBase" id="RU364115"/>
    </source>
</evidence>
<comment type="subunit">
    <text evidence="10">The type I restriction/modification system is composed of three polypeptides R, M and S.</text>
</comment>
<dbReference type="InterPro" id="IPR040980">
    <property type="entry name" value="SWI2_SNF2"/>
</dbReference>
<dbReference type="InterPro" id="IPR055180">
    <property type="entry name" value="HsdR_RecA-like_helicase_dom_2"/>
</dbReference>
<dbReference type="Gene3D" id="3.90.1570.50">
    <property type="match status" value="1"/>
</dbReference>
<dbReference type="PANTHER" id="PTHR30195:SF15">
    <property type="entry name" value="TYPE I RESTRICTION ENZYME HINDI ENDONUCLEASE SUBUNIT"/>
    <property type="match status" value="1"/>
</dbReference>
<dbReference type="Pfam" id="PF18766">
    <property type="entry name" value="SWI2_SNF2"/>
    <property type="match status" value="1"/>
</dbReference>
<evidence type="ECO:0000256" key="7">
    <source>
        <dbReference type="ARBA" id="ARBA00022801"/>
    </source>
</evidence>
<evidence type="ECO:0000313" key="12">
    <source>
        <dbReference type="EMBL" id="MFD2610372.1"/>
    </source>
</evidence>
<dbReference type="NCBIfam" id="TIGR00348">
    <property type="entry name" value="hsdR"/>
    <property type="match status" value="1"/>
</dbReference>
<evidence type="ECO:0000256" key="4">
    <source>
        <dbReference type="ARBA" id="ARBA00022741"/>
    </source>
</evidence>
<evidence type="ECO:0000256" key="1">
    <source>
        <dbReference type="ARBA" id="ARBA00000851"/>
    </source>
</evidence>
<keyword evidence="5 10" id="KW-0680">Restriction system</keyword>
<dbReference type="GO" id="GO:0009035">
    <property type="term" value="F:type I site-specific deoxyribonuclease activity"/>
    <property type="evidence" value="ECO:0007669"/>
    <property type="project" value="UniProtKB-EC"/>
</dbReference>
<dbReference type="Gene3D" id="3.40.50.300">
    <property type="entry name" value="P-loop containing nucleotide triphosphate hydrolases"/>
    <property type="match status" value="2"/>
</dbReference>
<feature type="domain" description="Helicase ATP-binding" evidence="11">
    <location>
        <begin position="285"/>
        <end position="451"/>
    </location>
</feature>
<dbReference type="InterPro" id="IPR014001">
    <property type="entry name" value="Helicase_ATP-bd"/>
</dbReference>
<accession>A0ABW5P7Y7</accession>
<comment type="similarity">
    <text evidence="2 10">Belongs to the HsdR family.</text>
</comment>
<dbReference type="CDD" id="cd18030">
    <property type="entry name" value="DEXHc_RE_I_HsdR"/>
    <property type="match status" value="1"/>
</dbReference>
<dbReference type="InterPro" id="IPR007409">
    <property type="entry name" value="Restrct_endonuc_type1_HsdR_N"/>
</dbReference>
<keyword evidence="4 10" id="KW-0547">Nucleotide-binding</keyword>
<dbReference type="PANTHER" id="PTHR30195">
    <property type="entry name" value="TYPE I SITE-SPECIFIC DEOXYRIBONUCLEASE PROTEIN SUBUNIT M AND R"/>
    <property type="match status" value="1"/>
</dbReference>
<comment type="function">
    <text evidence="10">Subunit R is required for both nuclease and ATPase activities, but not for modification.</text>
</comment>
<dbReference type="EC" id="3.1.21.3" evidence="10"/>
<evidence type="ECO:0000256" key="3">
    <source>
        <dbReference type="ARBA" id="ARBA00022722"/>
    </source>
</evidence>
<dbReference type="RefSeq" id="WP_386846504.1">
    <property type="nucleotide sequence ID" value="NZ_JBHUMK010000060.1"/>
</dbReference>
<dbReference type="InterPro" id="IPR027417">
    <property type="entry name" value="P-loop_NTPase"/>
</dbReference>
<dbReference type="InterPro" id="IPR021810">
    <property type="entry name" value="T1RH-like_C"/>
</dbReference>
<comment type="catalytic activity">
    <reaction evidence="1 10">
        <text>Endonucleolytic cleavage of DNA to give random double-stranded fragments with terminal 5'-phosphates, ATP is simultaneously hydrolyzed.</text>
        <dbReference type="EC" id="3.1.21.3"/>
    </reaction>
</comment>
<dbReference type="PROSITE" id="PS51192">
    <property type="entry name" value="HELICASE_ATP_BIND_1"/>
    <property type="match status" value="1"/>
</dbReference>
<keyword evidence="7 10" id="KW-0378">Hydrolase</keyword>